<dbReference type="EMBL" id="BQNB010013128">
    <property type="protein sequence ID" value="GJT12189.1"/>
    <property type="molecule type" value="Genomic_DNA"/>
</dbReference>
<name>A0ABQ5BH50_9ASTR</name>
<feature type="region of interest" description="Disordered" evidence="1">
    <location>
        <begin position="1"/>
        <end position="21"/>
    </location>
</feature>
<gene>
    <name evidence="2" type="ORF">Tco_0859231</name>
</gene>
<comment type="caution">
    <text evidence="2">The sequence shown here is derived from an EMBL/GenBank/DDBJ whole genome shotgun (WGS) entry which is preliminary data.</text>
</comment>
<evidence type="ECO:0000256" key="1">
    <source>
        <dbReference type="SAM" id="MobiDB-lite"/>
    </source>
</evidence>
<dbReference type="Proteomes" id="UP001151760">
    <property type="component" value="Unassembled WGS sequence"/>
</dbReference>
<keyword evidence="3" id="KW-1185">Reference proteome</keyword>
<evidence type="ECO:0000313" key="2">
    <source>
        <dbReference type="EMBL" id="GJT12189.1"/>
    </source>
</evidence>
<proteinExistence type="predicted"/>
<sequence length="106" mass="10843">MRGRGGGGGGEVEEGREVGVGGRRCRECRGEEDRGRGEVGARVGGAGIGRLVEEEAGGVVRDEVDGGGEGGVGSGWALDVVPTCRQGARRVGGWVHFVHIVYGVGR</sequence>
<reference evidence="2" key="2">
    <citation type="submission" date="2022-01" db="EMBL/GenBank/DDBJ databases">
        <authorList>
            <person name="Yamashiro T."/>
            <person name="Shiraishi A."/>
            <person name="Satake H."/>
            <person name="Nakayama K."/>
        </authorList>
    </citation>
    <scope>NUCLEOTIDE SEQUENCE</scope>
</reference>
<reference evidence="2" key="1">
    <citation type="journal article" date="2022" name="Int. J. Mol. Sci.">
        <title>Draft Genome of Tanacetum Coccineum: Genomic Comparison of Closely Related Tanacetum-Family Plants.</title>
        <authorList>
            <person name="Yamashiro T."/>
            <person name="Shiraishi A."/>
            <person name="Nakayama K."/>
            <person name="Satake H."/>
        </authorList>
    </citation>
    <scope>NUCLEOTIDE SEQUENCE</scope>
</reference>
<evidence type="ECO:0000313" key="3">
    <source>
        <dbReference type="Proteomes" id="UP001151760"/>
    </source>
</evidence>
<protein>
    <submittedName>
        <fullName evidence="2">Uncharacterized protein</fullName>
    </submittedName>
</protein>
<organism evidence="2 3">
    <name type="scientific">Tanacetum coccineum</name>
    <dbReference type="NCBI Taxonomy" id="301880"/>
    <lineage>
        <taxon>Eukaryota</taxon>
        <taxon>Viridiplantae</taxon>
        <taxon>Streptophyta</taxon>
        <taxon>Embryophyta</taxon>
        <taxon>Tracheophyta</taxon>
        <taxon>Spermatophyta</taxon>
        <taxon>Magnoliopsida</taxon>
        <taxon>eudicotyledons</taxon>
        <taxon>Gunneridae</taxon>
        <taxon>Pentapetalae</taxon>
        <taxon>asterids</taxon>
        <taxon>campanulids</taxon>
        <taxon>Asterales</taxon>
        <taxon>Asteraceae</taxon>
        <taxon>Asteroideae</taxon>
        <taxon>Anthemideae</taxon>
        <taxon>Anthemidinae</taxon>
        <taxon>Tanacetum</taxon>
    </lineage>
</organism>
<accession>A0ABQ5BH50</accession>
<feature type="compositionally biased region" description="Gly residues" evidence="1">
    <location>
        <begin position="1"/>
        <end position="10"/>
    </location>
</feature>